<protein>
    <submittedName>
        <fullName evidence="16">Rust resistance kinase Lr10-like</fullName>
    </submittedName>
</protein>
<keyword evidence="6 12" id="KW-0547">Nucleotide-binding</keyword>
<dbReference type="KEGG" id="pavi:110760218"/>
<evidence type="ECO:0000256" key="3">
    <source>
        <dbReference type="ARBA" id="ARBA00022679"/>
    </source>
</evidence>
<dbReference type="GO" id="GO:0030247">
    <property type="term" value="F:polysaccharide binding"/>
    <property type="evidence" value="ECO:0007669"/>
    <property type="project" value="InterPro"/>
</dbReference>
<evidence type="ECO:0000256" key="7">
    <source>
        <dbReference type="ARBA" id="ARBA00022777"/>
    </source>
</evidence>
<evidence type="ECO:0000256" key="8">
    <source>
        <dbReference type="ARBA" id="ARBA00022840"/>
    </source>
</evidence>
<evidence type="ECO:0000256" key="9">
    <source>
        <dbReference type="ARBA" id="ARBA00022989"/>
    </source>
</evidence>
<sequence length="612" mass="69384">MASTCRLCVLVIASVLWLGFYALFAYVIFLGINHTTSTLIRQSHGKCIPSACGNIHNITYPFRLDKVPKPNNCAGGRWYLDLSCDNNLTVLHLYSGKFYVQAINYDNRTIRVVDAGIRSDNFSSIPHYSLAPYNFSSFDSCFPSPSTTTPVTFFKCTKAVNLSSMTSAYDYVKGGNITASDLEDGCRIEWTTMVSTSLYKKDRNVSYQHIHNALVYGFELQINVRRFVSIDTQMIGLGEFFLVKSILGFPFVAAIIIYKWRRRHLSMYNTIEDFLQSNNNFIPIRYSYSDIKMMTNRFSEKLGEGGYGSVFKGKLRSGRFVAVKILGKSKDNGQDFISEVATIGRIHHANIVNLVGYCVEGSKRALIYNFMPKGSLDKYVYSKERSISLSCRKMYEISLGVAQGIEYLHRGCDMQILHFDIKPHNILLDENFIPKISDFGLAKLYPVGNTIVSLTAARGTMGYMAPELFYKNIGGVSYKADIYSFGMLLMEMASRRKNLNLDIEHSSQICFPLWVSEQFCMGKEFEMDDATEEEKKIIKKMIITALWCIQLKPSDRPSMNKVIEMLEGEVECLQLPPKRLLCPQQEMPRDNLHGNSNPMCSNTELTCTLSAR</sequence>
<evidence type="ECO:0000256" key="2">
    <source>
        <dbReference type="ARBA" id="ARBA00022527"/>
    </source>
</evidence>
<dbReference type="InterPro" id="IPR017441">
    <property type="entry name" value="Protein_kinase_ATP_BS"/>
</dbReference>
<dbReference type="SUPFAM" id="SSF56112">
    <property type="entry name" value="Protein kinase-like (PK-like)"/>
    <property type="match status" value="1"/>
</dbReference>
<accession>A0A6P5SVJ9</accession>
<dbReference type="InterPro" id="IPR008271">
    <property type="entry name" value="Ser/Thr_kinase_AS"/>
</dbReference>
<dbReference type="GeneID" id="110760218"/>
<evidence type="ECO:0000256" key="6">
    <source>
        <dbReference type="ARBA" id="ARBA00022741"/>
    </source>
</evidence>
<dbReference type="PROSITE" id="PS00107">
    <property type="entry name" value="PROTEIN_KINASE_ATP"/>
    <property type="match status" value="1"/>
</dbReference>
<dbReference type="RefSeq" id="XP_021818147.1">
    <property type="nucleotide sequence ID" value="XM_021962455.1"/>
</dbReference>
<dbReference type="FunFam" id="3.30.200.20:FF:000178">
    <property type="entry name" value="serine/threonine-protein kinase PBS1-like"/>
    <property type="match status" value="1"/>
</dbReference>
<dbReference type="InterPro" id="IPR011009">
    <property type="entry name" value="Kinase-like_dom_sf"/>
</dbReference>
<comment type="subcellular location">
    <subcellularLocation>
        <location evidence="1">Membrane</location>
        <topology evidence="1">Single-pass type I membrane protein</topology>
    </subcellularLocation>
</comment>
<evidence type="ECO:0000256" key="1">
    <source>
        <dbReference type="ARBA" id="ARBA00004479"/>
    </source>
</evidence>
<dbReference type="PANTHER" id="PTHR27009">
    <property type="entry name" value="RUST RESISTANCE KINASE LR10-RELATED"/>
    <property type="match status" value="1"/>
</dbReference>
<dbReference type="InterPro" id="IPR000719">
    <property type="entry name" value="Prot_kinase_dom"/>
</dbReference>
<keyword evidence="9 13" id="KW-1133">Transmembrane helix</keyword>
<evidence type="ECO:0000256" key="12">
    <source>
        <dbReference type="PROSITE-ProRule" id="PRU10141"/>
    </source>
</evidence>
<keyword evidence="8 12" id="KW-0067">ATP-binding</keyword>
<feature type="transmembrane region" description="Helical" evidence="13">
    <location>
        <begin position="234"/>
        <end position="258"/>
    </location>
</feature>
<keyword evidence="7" id="KW-0418">Kinase</keyword>
<keyword evidence="10 13" id="KW-0472">Membrane</keyword>
<dbReference type="GO" id="GO:0005524">
    <property type="term" value="F:ATP binding"/>
    <property type="evidence" value="ECO:0007669"/>
    <property type="project" value="UniProtKB-UniRule"/>
</dbReference>
<feature type="transmembrane region" description="Helical" evidence="13">
    <location>
        <begin position="7"/>
        <end position="32"/>
    </location>
</feature>
<evidence type="ECO:0000256" key="13">
    <source>
        <dbReference type="SAM" id="Phobius"/>
    </source>
</evidence>
<keyword evidence="11" id="KW-0325">Glycoprotein</keyword>
<keyword evidence="2" id="KW-0723">Serine/threonine-protein kinase</keyword>
<dbReference type="Gene3D" id="3.30.200.20">
    <property type="entry name" value="Phosphorylase Kinase, domain 1"/>
    <property type="match status" value="1"/>
</dbReference>
<evidence type="ECO:0000256" key="10">
    <source>
        <dbReference type="ARBA" id="ARBA00023136"/>
    </source>
</evidence>
<keyword evidence="4 13" id="KW-0812">Transmembrane</keyword>
<organism evidence="15 16">
    <name type="scientific">Prunus avium</name>
    <name type="common">Cherry</name>
    <name type="synonym">Cerasus avium</name>
    <dbReference type="NCBI Taxonomy" id="42229"/>
    <lineage>
        <taxon>Eukaryota</taxon>
        <taxon>Viridiplantae</taxon>
        <taxon>Streptophyta</taxon>
        <taxon>Embryophyta</taxon>
        <taxon>Tracheophyta</taxon>
        <taxon>Spermatophyta</taxon>
        <taxon>Magnoliopsida</taxon>
        <taxon>eudicotyledons</taxon>
        <taxon>Gunneridae</taxon>
        <taxon>Pentapetalae</taxon>
        <taxon>rosids</taxon>
        <taxon>fabids</taxon>
        <taxon>Rosales</taxon>
        <taxon>Rosaceae</taxon>
        <taxon>Amygdaloideae</taxon>
        <taxon>Amygdaleae</taxon>
        <taxon>Prunus</taxon>
    </lineage>
</organism>
<proteinExistence type="predicted"/>
<reference evidence="16" key="1">
    <citation type="submission" date="2025-08" db="UniProtKB">
        <authorList>
            <consortium name="RefSeq"/>
        </authorList>
    </citation>
    <scope>IDENTIFICATION</scope>
</reference>
<evidence type="ECO:0000256" key="5">
    <source>
        <dbReference type="ARBA" id="ARBA00022729"/>
    </source>
</evidence>
<dbReference type="SMART" id="SM00220">
    <property type="entry name" value="S_TKc"/>
    <property type="match status" value="1"/>
</dbReference>
<evidence type="ECO:0000313" key="16">
    <source>
        <dbReference type="RefSeq" id="XP_021818147.1"/>
    </source>
</evidence>
<evidence type="ECO:0000313" key="15">
    <source>
        <dbReference type="Proteomes" id="UP000515124"/>
    </source>
</evidence>
<dbReference type="Pfam" id="PF13947">
    <property type="entry name" value="GUB_WAK_bind"/>
    <property type="match status" value="1"/>
</dbReference>
<dbReference type="Pfam" id="PF00069">
    <property type="entry name" value="Pkinase"/>
    <property type="match status" value="1"/>
</dbReference>
<dbReference type="AlphaFoldDB" id="A0A6P5SVJ9"/>
<feature type="binding site" evidence="12">
    <location>
        <position position="324"/>
    </location>
    <ligand>
        <name>ATP</name>
        <dbReference type="ChEBI" id="CHEBI:30616"/>
    </ligand>
</feature>
<dbReference type="Proteomes" id="UP000515124">
    <property type="component" value="Unplaced"/>
</dbReference>
<dbReference type="InterPro" id="IPR045874">
    <property type="entry name" value="LRK10/LRL21-25-like"/>
</dbReference>
<dbReference type="GO" id="GO:0016020">
    <property type="term" value="C:membrane"/>
    <property type="evidence" value="ECO:0007669"/>
    <property type="project" value="UniProtKB-SubCell"/>
</dbReference>
<keyword evidence="15" id="KW-1185">Reference proteome</keyword>
<dbReference type="FunFam" id="1.10.510.10:FF:000590">
    <property type="entry name" value="PR5-like receptor kinase"/>
    <property type="match status" value="1"/>
</dbReference>
<evidence type="ECO:0000256" key="4">
    <source>
        <dbReference type="ARBA" id="ARBA00022692"/>
    </source>
</evidence>
<dbReference type="InterPro" id="IPR025287">
    <property type="entry name" value="WAK_GUB"/>
</dbReference>
<evidence type="ECO:0000256" key="11">
    <source>
        <dbReference type="ARBA" id="ARBA00023180"/>
    </source>
</evidence>
<dbReference type="Gene3D" id="1.10.510.10">
    <property type="entry name" value="Transferase(Phosphotransferase) domain 1"/>
    <property type="match status" value="1"/>
</dbReference>
<feature type="domain" description="Protein kinase" evidence="14">
    <location>
        <begin position="296"/>
        <end position="570"/>
    </location>
</feature>
<evidence type="ECO:0000259" key="14">
    <source>
        <dbReference type="PROSITE" id="PS50011"/>
    </source>
</evidence>
<keyword evidence="3" id="KW-0808">Transferase</keyword>
<keyword evidence="5" id="KW-0732">Signal</keyword>
<gene>
    <name evidence="16" type="primary">LOC110760218</name>
</gene>
<dbReference type="GO" id="GO:0004674">
    <property type="term" value="F:protein serine/threonine kinase activity"/>
    <property type="evidence" value="ECO:0007669"/>
    <property type="project" value="UniProtKB-KW"/>
</dbReference>
<name>A0A6P5SVJ9_PRUAV</name>
<dbReference type="PROSITE" id="PS00108">
    <property type="entry name" value="PROTEIN_KINASE_ST"/>
    <property type="match status" value="1"/>
</dbReference>
<dbReference type="PROSITE" id="PS50011">
    <property type="entry name" value="PROTEIN_KINASE_DOM"/>
    <property type="match status" value="1"/>
</dbReference>